<name>A0A1S6JHS8_9ACTN</name>
<dbReference type="KEGG" id="spac:B1H29_34460"/>
<dbReference type="PANTHER" id="PTHR18968">
    <property type="entry name" value="THIAMINE PYROPHOSPHATE ENZYMES"/>
    <property type="match status" value="1"/>
</dbReference>
<dbReference type="SUPFAM" id="SSF52467">
    <property type="entry name" value="DHS-like NAD/FAD-binding domain"/>
    <property type="match status" value="1"/>
</dbReference>
<feature type="compositionally biased region" description="Basic and acidic residues" evidence="4">
    <location>
        <begin position="530"/>
        <end position="541"/>
    </location>
</feature>
<accession>A0A1S6JHS8</accession>
<evidence type="ECO:0000259" key="7">
    <source>
        <dbReference type="Pfam" id="PF02776"/>
    </source>
</evidence>
<dbReference type="Pfam" id="PF02776">
    <property type="entry name" value="TPP_enzyme_N"/>
    <property type="match status" value="1"/>
</dbReference>
<evidence type="ECO:0000256" key="4">
    <source>
        <dbReference type="SAM" id="MobiDB-lite"/>
    </source>
</evidence>
<dbReference type="InterPro" id="IPR012001">
    <property type="entry name" value="Thiamin_PyroP_enz_TPP-bd_dom"/>
</dbReference>
<dbReference type="STRING" id="68249.BC342_01610"/>
<dbReference type="CDD" id="cd02002">
    <property type="entry name" value="TPP_BFDC"/>
    <property type="match status" value="1"/>
</dbReference>
<protein>
    <submittedName>
        <fullName evidence="8">Benzoylformate decarboxylase</fullName>
    </submittedName>
</protein>
<dbReference type="NCBIfam" id="NF005485">
    <property type="entry name" value="PRK07092.1"/>
    <property type="match status" value="1"/>
</dbReference>
<dbReference type="PROSITE" id="PS00187">
    <property type="entry name" value="TPP_ENZYMES"/>
    <property type="match status" value="1"/>
</dbReference>
<comment type="similarity">
    <text evidence="1 3">Belongs to the TPP enzyme family.</text>
</comment>
<evidence type="ECO:0000259" key="6">
    <source>
        <dbReference type="Pfam" id="PF02775"/>
    </source>
</evidence>
<proteinExistence type="inferred from homology"/>
<dbReference type="Pfam" id="PF02775">
    <property type="entry name" value="TPP_enzyme_C"/>
    <property type="match status" value="1"/>
</dbReference>
<evidence type="ECO:0000259" key="5">
    <source>
        <dbReference type="Pfam" id="PF00205"/>
    </source>
</evidence>
<dbReference type="PANTHER" id="PTHR18968:SF133">
    <property type="entry name" value="BENZOYLFORMATE DECARBOXYLASE"/>
    <property type="match status" value="1"/>
</dbReference>
<organism evidence="8 9">
    <name type="scientific">Streptomyces pactum</name>
    <dbReference type="NCBI Taxonomy" id="68249"/>
    <lineage>
        <taxon>Bacteria</taxon>
        <taxon>Bacillati</taxon>
        <taxon>Actinomycetota</taxon>
        <taxon>Actinomycetes</taxon>
        <taxon>Kitasatosporales</taxon>
        <taxon>Streptomycetaceae</taxon>
        <taxon>Streptomyces</taxon>
    </lineage>
</organism>
<keyword evidence="2 3" id="KW-0786">Thiamine pyrophosphate</keyword>
<dbReference type="Pfam" id="PF00205">
    <property type="entry name" value="TPP_enzyme_M"/>
    <property type="match status" value="1"/>
</dbReference>
<dbReference type="GO" id="GO:0003984">
    <property type="term" value="F:acetolactate synthase activity"/>
    <property type="evidence" value="ECO:0007669"/>
    <property type="project" value="TreeGrafter"/>
</dbReference>
<dbReference type="GO" id="GO:0000287">
    <property type="term" value="F:magnesium ion binding"/>
    <property type="evidence" value="ECO:0007669"/>
    <property type="project" value="InterPro"/>
</dbReference>
<dbReference type="InterPro" id="IPR000399">
    <property type="entry name" value="TPP-bd_CS"/>
</dbReference>
<dbReference type="InterPro" id="IPR012000">
    <property type="entry name" value="Thiamin_PyroP_enz_cen_dom"/>
</dbReference>
<feature type="domain" description="Thiamine pyrophosphate enzyme TPP-binding" evidence="6">
    <location>
        <begin position="380"/>
        <end position="517"/>
    </location>
</feature>
<dbReference type="SUPFAM" id="SSF52518">
    <property type="entry name" value="Thiamin diphosphate-binding fold (THDP-binding)"/>
    <property type="match status" value="2"/>
</dbReference>
<dbReference type="InterPro" id="IPR045229">
    <property type="entry name" value="TPP_enz"/>
</dbReference>
<dbReference type="GO" id="GO:0030976">
    <property type="term" value="F:thiamine pyrophosphate binding"/>
    <property type="evidence" value="ECO:0007669"/>
    <property type="project" value="InterPro"/>
</dbReference>
<dbReference type="InterPro" id="IPR029061">
    <property type="entry name" value="THDP-binding"/>
</dbReference>
<evidence type="ECO:0000313" key="8">
    <source>
        <dbReference type="EMBL" id="AQS71314.1"/>
    </source>
</evidence>
<dbReference type="Gene3D" id="3.40.50.970">
    <property type="match status" value="2"/>
</dbReference>
<evidence type="ECO:0000256" key="1">
    <source>
        <dbReference type="ARBA" id="ARBA00007812"/>
    </source>
</evidence>
<evidence type="ECO:0000256" key="3">
    <source>
        <dbReference type="RuleBase" id="RU362132"/>
    </source>
</evidence>
<dbReference type="RefSeq" id="WP_055420221.1">
    <property type="nucleotide sequence ID" value="NZ_CP019724.1"/>
</dbReference>
<keyword evidence="9" id="KW-1185">Reference proteome</keyword>
<dbReference type="Gene3D" id="3.40.50.1220">
    <property type="entry name" value="TPP-binding domain"/>
    <property type="match status" value="1"/>
</dbReference>
<sequence>MPSVRRVSHDFLERQGLTTVFGNPGSNELPFLAELPDGFRYVLGLHEGAVVGMADGYAQATGRPVLVNLHAASGSGNAMGALTNAVASRTPLVVVAGQQVRPAIGPEANLASVDAPALMKPLVGWAAEPACAGDVPRALAQAVFEARLQRRPAYLSVPYDDWSAEADDNAPAVLDRRVLRASVPGGAQGDWLVERVAAARRPALVLGGDIDSADRFDDAVRLAERLGGPVWAAPSLFRLPFPNRHPQFRGVLPAGIAPVSQAFEGHDLVLVLGAPVFRYHEHLPGRYLPDGTRLIQVTEDASAAARAPMGEALVADPGAVIDLLLKSLDGPGTPAGAYRPVPGPLSAEGPGLHPEQVFAALRDEQPGDTAYVVESTSTNSAWWRQMDLRRQGSYYFPAAGGLGFGLPGAVGVAMAQPGRPVVGVIGDGSANYGITALWTAAQHRVPLTVVLLRNGTYGALRWFGGLLGVPDAPGLDIPGLDFTRIAEGYGVRAQHVGGAEELRAVLAERPDHPRLVQVDTALTTPSWPGKHSEDSRGKGKR</sequence>
<dbReference type="Proteomes" id="UP000189443">
    <property type="component" value="Chromosome"/>
</dbReference>
<evidence type="ECO:0000256" key="2">
    <source>
        <dbReference type="ARBA" id="ARBA00023052"/>
    </source>
</evidence>
<gene>
    <name evidence="8" type="ORF">B1H29_34460</name>
</gene>
<evidence type="ECO:0000313" key="9">
    <source>
        <dbReference type="Proteomes" id="UP000189443"/>
    </source>
</evidence>
<reference evidence="8 9" key="1">
    <citation type="submission" date="2017-02" db="EMBL/GenBank/DDBJ databases">
        <title>Streptomyces pactum ACT12 Genome sequencing and assembly.</title>
        <authorList>
            <person name="Xue Q."/>
            <person name="Yan X."/>
            <person name="Jia L."/>
            <person name="Yan H."/>
        </authorList>
    </citation>
    <scope>NUCLEOTIDE SEQUENCE [LARGE SCALE GENOMIC DNA]</scope>
    <source>
        <strain evidence="8 9">ACT12</strain>
    </source>
</reference>
<feature type="region of interest" description="Disordered" evidence="4">
    <location>
        <begin position="521"/>
        <end position="541"/>
    </location>
</feature>
<dbReference type="AlphaFoldDB" id="A0A1S6JHS8"/>
<feature type="domain" description="Thiamine pyrophosphate enzyme N-terminal TPP-binding" evidence="7">
    <location>
        <begin position="9"/>
        <end position="105"/>
    </location>
</feature>
<dbReference type="InterPro" id="IPR029035">
    <property type="entry name" value="DHS-like_NAD/FAD-binding_dom"/>
</dbReference>
<feature type="domain" description="Thiamine pyrophosphate enzyme central" evidence="5">
    <location>
        <begin position="192"/>
        <end position="322"/>
    </location>
</feature>
<dbReference type="CDD" id="cd07035">
    <property type="entry name" value="TPP_PYR_POX_like"/>
    <property type="match status" value="1"/>
</dbReference>
<dbReference type="OrthoDB" id="2443624at2"/>
<dbReference type="GO" id="GO:0050660">
    <property type="term" value="F:flavin adenine dinucleotide binding"/>
    <property type="evidence" value="ECO:0007669"/>
    <property type="project" value="TreeGrafter"/>
</dbReference>
<dbReference type="InterPro" id="IPR011766">
    <property type="entry name" value="TPP_enzyme_TPP-bd"/>
</dbReference>
<dbReference type="EMBL" id="CP019724">
    <property type="protein sequence ID" value="AQS71314.1"/>
    <property type="molecule type" value="Genomic_DNA"/>
</dbReference>